<dbReference type="PANTHER" id="PTHR13246">
    <property type="entry name" value="ENDO BETA N-ACETYLGLUCOSAMINIDASE"/>
    <property type="match status" value="1"/>
</dbReference>
<dbReference type="Pfam" id="PF03644">
    <property type="entry name" value="Glyco_hydro_85"/>
    <property type="match status" value="1"/>
</dbReference>
<dbReference type="Proteomes" id="UP000797356">
    <property type="component" value="Chromosome 4"/>
</dbReference>
<evidence type="ECO:0000256" key="8">
    <source>
        <dbReference type="ARBA" id="ARBA00060018"/>
    </source>
</evidence>
<reference evidence="12" key="2">
    <citation type="submission" date="2019-07" db="EMBL/GenBank/DDBJ databases">
        <authorList>
            <person name="Yang Y."/>
            <person name="Bocs S."/>
            <person name="Baudouin L."/>
        </authorList>
    </citation>
    <scope>NUCLEOTIDE SEQUENCE</scope>
    <source>
        <tissue evidence="12">Spear leaf of Hainan Tall coconut</tissue>
    </source>
</reference>
<proteinExistence type="inferred from homology"/>
<evidence type="ECO:0000256" key="6">
    <source>
        <dbReference type="ARBA" id="ARBA00023295"/>
    </source>
</evidence>
<protein>
    <recommendedName>
        <fullName evidence="3">mannosyl-glycoprotein endo-beta-N-acetylglucosaminidase</fullName>
        <ecNumber evidence="3">3.2.1.96</ecNumber>
    </recommendedName>
</protein>
<feature type="compositionally biased region" description="Basic and acidic residues" evidence="9">
    <location>
        <begin position="50"/>
        <end position="64"/>
    </location>
</feature>
<dbReference type="Pfam" id="PF25529">
    <property type="entry name" value="Ig_ENGASE1_C"/>
    <property type="match status" value="1"/>
</dbReference>
<evidence type="ECO:0000256" key="9">
    <source>
        <dbReference type="SAM" id="MobiDB-lite"/>
    </source>
</evidence>
<dbReference type="GO" id="GO:0005829">
    <property type="term" value="C:cytosol"/>
    <property type="evidence" value="ECO:0007669"/>
    <property type="project" value="UniProtKB-SubCell"/>
</dbReference>
<dbReference type="GO" id="GO:0006491">
    <property type="term" value="P:N-glycan processing"/>
    <property type="evidence" value="ECO:0007669"/>
    <property type="project" value="UniProtKB-ARBA"/>
</dbReference>
<reference evidence="12" key="1">
    <citation type="journal article" date="2017" name="Gigascience">
        <title>The genome draft of coconut (Cocos nucifera).</title>
        <authorList>
            <person name="Xiao Y."/>
            <person name="Xu P."/>
            <person name="Fan H."/>
            <person name="Baudouin L."/>
            <person name="Xia W."/>
            <person name="Bocs S."/>
            <person name="Xu J."/>
            <person name="Li Q."/>
            <person name="Guo A."/>
            <person name="Zhou L."/>
            <person name="Li J."/>
            <person name="Wu Y."/>
            <person name="Ma Z."/>
            <person name="Armero A."/>
            <person name="Issali A.E."/>
            <person name="Liu N."/>
            <person name="Peng M."/>
            <person name="Yang Y."/>
        </authorList>
    </citation>
    <scope>NUCLEOTIDE SEQUENCE</scope>
    <source>
        <tissue evidence="12">Spear leaf of Hainan Tall coconut</tissue>
    </source>
</reference>
<name>A0A8K0I6T1_COCNU</name>
<keyword evidence="6" id="KW-0326">Glycosidase</keyword>
<evidence type="ECO:0000259" key="11">
    <source>
        <dbReference type="Pfam" id="PF25529"/>
    </source>
</evidence>
<keyword evidence="5" id="KW-0378">Hydrolase</keyword>
<comment type="similarity">
    <text evidence="2">Belongs to the glycosyl hydrolase 85 family.</text>
</comment>
<evidence type="ECO:0000256" key="5">
    <source>
        <dbReference type="ARBA" id="ARBA00022801"/>
    </source>
</evidence>
<evidence type="ECO:0000256" key="4">
    <source>
        <dbReference type="ARBA" id="ARBA00022490"/>
    </source>
</evidence>
<dbReference type="FunFam" id="3.20.20.80:FF:000043">
    <property type="entry name" value="cytosolic endo-beta-N-acetylglucosaminidase"/>
    <property type="match status" value="1"/>
</dbReference>
<organism evidence="12 13">
    <name type="scientific">Cocos nucifera</name>
    <name type="common">Coconut palm</name>
    <dbReference type="NCBI Taxonomy" id="13894"/>
    <lineage>
        <taxon>Eukaryota</taxon>
        <taxon>Viridiplantae</taxon>
        <taxon>Streptophyta</taxon>
        <taxon>Embryophyta</taxon>
        <taxon>Tracheophyta</taxon>
        <taxon>Spermatophyta</taxon>
        <taxon>Magnoliopsida</taxon>
        <taxon>Liliopsida</taxon>
        <taxon>Arecaceae</taxon>
        <taxon>Arecoideae</taxon>
        <taxon>Cocoseae</taxon>
        <taxon>Attaleinae</taxon>
        <taxon>Cocos</taxon>
    </lineage>
</organism>
<dbReference type="InterPro" id="IPR057882">
    <property type="entry name" value="ENGase_C"/>
</dbReference>
<dbReference type="InterPro" id="IPR032979">
    <property type="entry name" value="ENGase"/>
</dbReference>
<sequence>MCRPRILLPRFRSRRGVLTTHRLLLPPLRFLRRLLLPPLRLLHRVVAMADKPDPGPPQEERRPWEPPFDPSKPSTPISYPITTLDALESRSYFDSFHFPFNKASVPLPSSATGVLPARRRLLVCHDFKSGYRDDIWVQGGANPDAYAIWHWYLMDVFVYFSHYLVTLPPPCWTNAAHTHGVKVLGTFLTEWDEGTAICNTLLSSKTSAQMYAERLTELATAVGFDGWLVNMEVNLDLQQIDNLKEFIRHLSLTMHSSVPGSLVIWYDAVTVDGKLDWQDQLNEKNKPFFDLCDGIFVNYSWNEKYPEVSATVAGNRRFDVYMGIDVFGRNTYGGGQWNTNIALDLLKNDDVSAAIFAPGWVYETDQQPDFQTAQNRWWGLVEQSWGRLQSYPKLLPFYSNFDQGHGYHYSIEGLQVADDPWNNISCQGFQPLIYNFTNPSQTNVQAFINFKDASYSGGGNITAKGSLKDNTSFSTMLFFGELPLENLPVHILYSVKLVGNSILGLCLDLSSEINGRKSVLIINDVQTFSTVNHLTNKYDEIIYSQVKKTKMEVLADAAWIVYESSVKMSGYILTGIHVVGSNMRRPGMTESATSDGTKLENETVSTDGFSPYCASLGHITIRTSEQNLAFPPADSWITEGQHISWTSHSQETKAVSLKIAWKLKSGNTTSFMNYNIFVEKIAKDATSDRIYEVPSYLGIAKVETFYVSDLDVPSGITYLRFIIQVCGLDGACQELQESPAFVLAVEGQ</sequence>
<evidence type="ECO:0000313" key="12">
    <source>
        <dbReference type="EMBL" id="KAG1339038.1"/>
    </source>
</evidence>
<evidence type="ECO:0000256" key="1">
    <source>
        <dbReference type="ARBA" id="ARBA00004514"/>
    </source>
</evidence>
<evidence type="ECO:0000256" key="2">
    <source>
        <dbReference type="ARBA" id="ARBA00007849"/>
    </source>
</evidence>
<dbReference type="InterPro" id="IPR005201">
    <property type="entry name" value="TIM_ENGase"/>
</dbReference>
<comment type="caution">
    <text evidence="12">The sequence shown here is derived from an EMBL/GenBank/DDBJ whole genome shotgun (WGS) entry which is preliminary data.</text>
</comment>
<dbReference type="EMBL" id="CM017875">
    <property type="protein sequence ID" value="KAG1339038.1"/>
    <property type="molecule type" value="Genomic_DNA"/>
</dbReference>
<comment type="function">
    <text evidence="8">Endoglycosidase that releases N-glycans from glycoproteins by cleaving the beta-1,4-glycosidic bond in the N,N'-diacetylchitobiose core. Involved in the production of high-mannose type N-glycans during plant development and fruit maturation.</text>
</comment>
<dbReference type="GO" id="GO:0033925">
    <property type="term" value="F:mannosyl-glycoprotein endo-beta-N-acetylglucosaminidase activity"/>
    <property type="evidence" value="ECO:0007669"/>
    <property type="project" value="UniProtKB-EC"/>
</dbReference>
<dbReference type="Gene3D" id="3.20.20.80">
    <property type="entry name" value="Glycosidases"/>
    <property type="match status" value="1"/>
</dbReference>
<evidence type="ECO:0000256" key="3">
    <source>
        <dbReference type="ARBA" id="ARBA00012566"/>
    </source>
</evidence>
<keyword evidence="4" id="KW-0963">Cytoplasm</keyword>
<comment type="subcellular location">
    <subcellularLocation>
        <location evidence="1">Cytoplasm</location>
        <location evidence="1">Cytosol</location>
    </subcellularLocation>
</comment>
<evidence type="ECO:0000259" key="10">
    <source>
        <dbReference type="Pfam" id="PF03644"/>
    </source>
</evidence>
<keyword evidence="13" id="KW-1185">Reference proteome</keyword>
<dbReference type="EC" id="3.2.1.96" evidence="3"/>
<dbReference type="AlphaFoldDB" id="A0A8K0I6T1"/>
<evidence type="ECO:0000256" key="7">
    <source>
        <dbReference type="ARBA" id="ARBA00034414"/>
    </source>
</evidence>
<dbReference type="CDD" id="cd06547">
    <property type="entry name" value="GH85_ENGase"/>
    <property type="match status" value="1"/>
</dbReference>
<dbReference type="PANTHER" id="PTHR13246:SF1">
    <property type="entry name" value="CYTOSOLIC ENDO-BETA-N-ACETYLGLUCOSAMINIDASE"/>
    <property type="match status" value="1"/>
</dbReference>
<accession>A0A8K0I6T1</accession>
<dbReference type="OrthoDB" id="284473at2759"/>
<gene>
    <name evidence="12" type="ORF">COCNU_04G013440</name>
</gene>
<feature type="domain" description="Cytosolic endo-beta-N-acetylglucosaminidase TIM barrel" evidence="10">
    <location>
        <begin position="133"/>
        <end position="409"/>
    </location>
</feature>
<feature type="region of interest" description="Disordered" evidence="9">
    <location>
        <begin position="49"/>
        <end position="76"/>
    </location>
</feature>
<comment type="catalytic activity">
    <reaction evidence="7">
        <text>an N(4)-(oligosaccharide-(1-&gt;3)-[oligosaccharide-(1-&gt;6)]-beta-D-Man-(1-&gt;4)-beta-D-GlcNAc-(1-&gt;4)-alpha-D-GlcNAc)-L-asparaginyl-[protein] + H2O = an oligosaccharide-(1-&gt;3)-[oligosaccharide-(1-&gt;6)]-beta-D-Man-(1-&gt;4)-D-GlcNAc + N(4)-(N-acetyl-beta-D-glucosaminyl)-L-asparaginyl-[protein]</text>
        <dbReference type="Rhea" id="RHEA:73067"/>
        <dbReference type="Rhea" id="RHEA-COMP:12603"/>
        <dbReference type="Rhea" id="RHEA-COMP:18176"/>
        <dbReference type="ChEBI" id="CHEBI:15377"/>
        <dbReference type="ChEBI" id="CHEBI:132248"/>
        <dbReference type="ChEBI" id="CHEBI:192714"/>
        <dbReference type="ChEBI" id="CHEBI:192715"/>
        <dbReference type="EC" id="3.2.1.96"/>
    </reaction>
</comment>
<feature type="domain" description="Cytosolic endo-beta-N-acetylglucosaminidase C-terminal" evidence="11">
    <location>
        <begin position="628"/>
        <end position="746"/>
    </location>
</feature>
<dbReference type="Gene3D" id="2.60.120.260">
    <property type="entry name" value="Galactose-binding domain-like"/>
    <property type="match status" value="1"/>
</dbReference>
<evidence type="ECO:0000313" key="13">
    <source>
        <dbReference type="Proteomes" id="UP000797356"/>
    </source>
</evidence>